<keyword evidence="9" id="KW-1185">Reference proteome</keyword>
<dbReference type="InterPro" id="IPR029903">
    <property type="entry name" value="RmlD-like-bd"/>
</dbReference>
<comment type="caution">
    <text evidence="8">The sequence shown here is derived from an EMBL/GenBank/DDBJ whole genome shotgun (WGS) entry which is preliminary data.</text>
</comment>
<evidence type="ECO:0000256" key="3">
    <source>
        <dbReference type="ARBA" id="ARBA00012929"/>
    </source>
</evidence>
<name>A0A4Z1CA65_9FLAO</name>
<keyword evidence="6 8" id="KW-0560">Oxidoreductase</keyword>
<comment type="similarity">
    <text evidence="2 6">Belongs to the dTDP-4-dehydrorhamnose reductase family.</text>
</comment>
<dbReference type="NCBIfam" id="TIGR01214">
    <property type="entry name" value="rmlD"/>
    <property type="match status" value="1"/>
</dbReference>
<gene>
    <name evidence="8" type="primary">rfbD</name>
    <name evidence="8" type="ORF">E4J94_04500</name>
</gene>
<evidence type="ECO:0000259" key="7">
    <source>
        <dbReference type="Pfam" id="PF04321"/>
    </source>
</evidence>
<dbReference type="EMBL" id="SRPE01000003">
    <property type="protein sequence ID" value="TGN29221.1"/>
    <property type="molecule type" value="Genomic_DNA"/>
</dbReference>
<accession>A0A4Z1CA65</accession>
<dbReference type="UniPathway" id="UPA00124"/>
<evidence type="ECO:0000313" key="9">
    <source>
        <dbReference type="Proteomes" id="UP000297998"/>
    </source>
</evidence>
<dbReference type="Gene3D" id="3.90.25.10">
    <property type="entry name" value="UDP-galactose 4-epimerase, domain 1"/>
    <property type="match status" value="1"/>
</dbReference>
<comment type="pathway">
    <text evidence="1 6">Carbohydrate biosynthesis; dTDP-L-rhamnose biosynthesis.</text>
</comment>
<evidence type="ECO:0000256" key="6">
    <source>
        <dbReference type="RuleBase" id="RU364082"/>
    </source>
</evidence>
<dbReference type="PANTHER" id="PTHR10491:SF4">
    <property type="entry name" value="METHIONINE ADENOSYLTRANSFERASE 2 SUBUNIT BETA"/>
    <property type="match status" value="1"/>
</dbReference>
<dbReference type="AlphaFoldDB" id="A0A4Z1CA65"/>
<dbReference type="InterPro" id="IPR005913">
    <property type="entry name" value="dTDP_dehydrorham_reduct"/>
</dbReference>
<evidence type="ECO:0000256" key="2">
    <source>
        <dbReference type="ARBA" id="ARBA00010944"/>
    </source>
</evidence>
<comment type="function">
    <text evidence="6">Catalyzes the reduction of dTDP-6-deoxy-L-lyxo-4-hexulose to yield dTDP-L-rhamnose.</text>
</comment>
<feature type="domain" description="RmlD-like substrate binding" evidence="7">
    <location>
        <begin position="3"/>
        <end position="282"/>
    </location>
</feature>
<organism evidence="8 9">
    <name type="scientific">Empedobacter tilapiae</name>
    <dbReference type="NCBI Taxonomy" id="2491114"/>
    <lineage>
        <taxon>Bacteria</taxon>
        <taxon>Pseudomonadati</taxon>
        <taxon>Bacteroidota</taxon>
        <taxon>Flavobacteriia</taxon>
        <taxon>Flavobacteriales</taxon>
        <taxon>Weeksellaceae</taxon>
        <taxon>Empedobacter</taxon>
    </lineage>
</organism>
<dbReference type="CDD" id="cd05254">
    <property type="entry name" value="dTDP_HR_like_SDR_e"/>
    <property type="match status" value="1"/>
</dbReference>
<evidence type="ECO:0000313" key="8">
    <source>
        <dbReference type="EMBL" id="TGN29221.1"/>
    </source>
</evidence>
<protein>
    <recommendedName>
        <fullName evidence="4 6">dTDP-4-dehydrorhamnose reductase</fullName>
        <ecNumber evidence="3 6">1.1.1.133</ecNumber>
    </recommendedName>
</protein>
<dbReference type="Pfam" id="PF04321">
    <property type="entry name" value="RmlD_sub_bind"/>
    <property type="match status" value="1"/>
</dbReference>
<keyword evidence="6" id="KW-0521">NADP</keyword>
<evidence type="ECO:0000256" key="1">
    <source>
        <dbReference type="ARBA" id="ARBA00004781"/>
    </source>
</evidence>
<reference evidence="8 9" key="1">
    <citation type="submission" date="2019-03" db="EMBL/GenBank/DDBJ databases">
        <title>Empedobacter tilapiae sp. nov., isolated from an intestine of Nile tilapia Oreochromis niloticus.</title>
        <authorList>
            <person name="Kim Y.-O."/>
            <person name="Yoon J.-H."/>
        </authorList>
    </citation>
    <scope>NUCLEOTIDE SEQUENCE [LARGE SCALE GENOMIC DNA]</scope>
    <source>
        <strain evidence="8 9">MRS2</strain>
    </source>
</reference>
<dbReference type="PANTHER" id="PTHR10491">
    <property type="entry name" value="DTDP-4-DEHYDRORHAMNOSE REDUCTASE"/>
    <property type="match status" value="1"/>
</dbReference>
<proteinExistence type="inferred from homology"/>
<dbReference type="RefSeq" id="WP_135834676.1">
    <property type="nucleotide sequence ID" value="NZ_SRPE01000003.1"/>
</dbReference>
<dbReference type="OrthoDB" id="9803892at2"/>
<dbReference type="SUPFAM" id="SSF51735">
    <property type="entry name" value="NAD(P)-binding Rossmann-fold domains"/>
    <property type="match status" value="1"/>
</dbReference>
<dbReference type="EC" id="1.1.1.133" evidence="3 6"/>
<dbReference type="GO" id="GO:0019305">
    <property type="term" value="P:dTDP-rhamnose biosynthetic process"/>
    <property type="evidence" value="ECO:0007669"/>
    <property type="project" value="UniProtKB-UniPathway"/>
</dbReference>
<dbReference type="GO" id="GO:0008831">
    <property type="term" value="F:dTDP-4-dehydrorhamnose reductase activity"/>
    <property type="evidence" value="ECO:0007669"/>
    <property type="project" value="UniProtKB-EC"/>
</dbReference>
<sequence length="284" mass="32149">MKKILITGANGQLGQSILEQSKKYNEIECFFATRNELDITNENLVNQYFEDKLFDFIINCAAYTAVDKAEDDYNNAYLINAKSTELLAKVTNQKSIPFIHISTDYVFDGTEAKPRLETDLTNPIGVYGQTKLQGEELALQNNPKTIIIRTAWVFSRFGNNFLKTMLKLFKEKESISVVSDQIGSPTNALDLAKAILDIISKDELKYGIFNYSNEGECSWFEFAQKIKELSGASTEIIPVSTSAYPTKAKRPAYSLLDKSKIKEVYQLDIPTWENSLKDELNQII</sequence>
<evidence type="ECO:0000256" key="5">
    <source>
        <dbReference type="ARBA" id="ARBA00048200"/>
    </source>
</evidence>
<dbReference type="InterPro" id="IPR036291">
    <property type="entry name" value="NAD(P)-bd_dom_sf"/>
</dbReference>
<dbReference type="Proteomes" id="UP000297998">
    <property type="component" value="Unassembled WGS sequence"/>
</dbReference>
<comment type="catalytic activity">
    <reaction evidence="5">
        <text>dTDP-beta-L-rhamnose + NADP(+) = dTDP-4-dehydro-beta-L-rhamnose + NADPH + H(+)</text>
        <dbReference type="Rhea" id="RHEA:21796"/>
        <dbReference type="ChEBI" id="CHEBI:15378"/>
        <dbReference type="ChEBI" id="CHEBI:57510"/>
        <dbReference type="ChEBI" id="CHEBI:57783"/>
        <dbReference type="ChEBI" id="CHEBI:58349"/>
        <dbReference type="ChEBI" id="CHEBI:62830"/>
        <dbReference type="EC" id="1.1.1.133"/>
    </reaction>
</comment>
<dbReference type="GO" id="GO:0005829">
    <property type="term" value="C:cytosol"/>
    <property type="evidence" value="ECO:0007669"/>
    <property type="project" value="TreeGrafter"/>
</dbReference>
<evidence type="ECO:0000256" key="4">
    <source>
        <dbReference type="ARBA" id="ARBA00017099"/>
    </source>
</evidence>
<dbReference type="Gene3D" id="3.40.50.720">
    <property type="entry name" value="NAD(P)-binding Rossmann-like Domain"/>
    <property type="match status" value="1"/>
</dbReference>